<name>A0A1G9HRT4_9PSEU</name>
<dbReference type="RefSeq" id="WP_090007578.1">
    <property type="nucleotide sequence ID" value="NZ_FNET01000009.1"/>
</dbReference>
<dbReference type="Pfam" id="PF06013">
    <property type="entry name" value="WXG100"/>
    <property type="match status" value="1"/>
</dbReference>
<dbReference type="AlphaFoldDB" id="A0A1G9HRT4"/>
<dbReference type="Proteomes" id="UP000199682">
    <property type="component" value="Unassembled WGS sequence"/>
</dbReference>
<gene>
    <name evidence="1" type="ORF">SAMN04488074_109149</name>
</gene>
<reference evidence="2" key="1">
    <citation type="submission" date="2016-10" db="EMBL/GenBank/DDBJ databases">
        <authorList>
            <person name="Varghese N."/>
            <person name="Submissions S."/>
        </authorList>
    </citation>
    <scope>NUCLEOTIDE SEQUENCE [LARGE SCALE GENOMIC DNA]</scope>
    <source>
        <strain evidence="2">DSM 44796</strain>
    </source>
</reference>
<protein>
    <submittedName>
        <fullName evidence="1">Uncharacterized conserved protein YukE</fullName>
    </submittedName>
</protein>
<dbReference type="Gene3D" id="1.10.287.1060">
    <property type="entry name" value="ESAT-6-like"/>
    <property type="match status" value="1"/>
</dbReference>
<accession>A0A1G9HRT4</accession>
<organism evidence="1 2">
    <name type="scientific">Lentzea albidocapillata subsp. violacea</name>
    <dbReference type="NCBI Taxonomy" id="128104"/>
    <lineage>
        <taxon>Bacteria</taxon>
        <taxon>Bacillati</taxon>
        <taxon>Actinomycetota</taxon>
        <taxon>Actinomycetes</taxon>
        <taxon>Pseudonocardiales</taxon>
        <taxon>Pseudonocardiaceae</taxon>
        <taxon>Lentzea</taxon>
    </lineage>
</organism>
<dbReference type="SUPFAM" id="SSF140453">
    <property type="entry name" value="EsxAB dimer-like"/>
    <property type="match status" value="1"/>
</dbReference>
<dbReference type="EMBL" id="FNET01000009">
    <property type="protein sequence ID" value="SDL15701.1"/>
    <property type="molecule type" value="Genomic_DNA"/>
</dbReference>
<sequence length="107" mass="11537">MSGTFEVNPEELRAFAGKLDGHKGTAGEIAGLVDKADVGQKSWGIVGLFVKDEYDQMLGDLKELMKDLQNGLQSAGDKFRGTAQGYQDQEDALEAIFNGVQIEISGK</sequence>
<proteinExistence type="predicted"/>
<evidence type="ECO:0000313" key="1">
    <source>
        <dbReference type="EMBL" id="SDL15701.1"/>
    </source>
</evidence>
<evidence type="ECO:0000313" key="2">
    <source>
        <dbReference type="Proteomes" id="UP000199682"/>
    </source>
</evidence>
<dbReference type="InterPro" id="IPR010310">
    <property type="entry name" value="T7SS_ESAT-6-like"/>
</dbReference>
<dbReference type="InterPro" id="IPR036689">
    <property type="entry name" value="ESAT-6-like_sf"/>
</dbReference>